<dbReference type="PANTHER" id="PTHR33361">
    <property type="entry name" value="GLR0591 PROTEIN"/>
    <property type="match status" value="1"/>
</dbReference>
<gene>
    <name evidence="1" type="ORF">FB471_1596</name>
</gene>
<keyword evidence="2" id="KW-1185">Reference proteome</keyword>
<reference evidence="1 2" key="1">
    <citation type="submission" date="2019-06" db="EMBL/GenBank/DDBJ databases">
        <title>Sequencing the genomes of 1000 actinobacteria strains.</title>
        <authorList>
            <person name="Klenk H.-P."/>
        </authorList>
    </citation>
    <scope>NUCLEOTIDE SEQUENCE [LARGE SCALE GENOMIC DNA]</scope>
    <source>
        <strain evidence="1 2">DSM 45679</strain>
    </source>
</reference>
<dbReference type="InterPro" id="IPR010281">
    <property type="entry name" value="DUF885"/>
</dbReference>
<comment type="caution">
    <text evidence="1">The sequence shown here is derived from an EMBL/GenBank/DDBJ whole genome shotgun (WGS) entry which is preliminary data.</text>
</comment>
<dbReference type="Pfam" id="PF05960">
    <property type="entry name" value="DUF885"/>
    <property type="match status" value="1"/>
</dbReference>
<evidence type="ECO:0000313" key="2">
    <source>
        <dbReference type="Proteomes" id="UP000320876"/>
    </source>
</evidence>
<organism evidence="1 2">
    <name type="scientific">Amycolatopsis cihanbeyliensis</name>
    <dbReference type="NCBI Taxonomy" id="1128664"/>
    <lineage>
        <taxon>Bacteria</taxon>
        <taxon>Bacillati</taxon>
        <taxon>Actinomycetota</taxon>
        <taxon>Actinomycetes</taxon>
        <taxon>Pseudonocardiales</taxon>
        <taxon>Pseudonocardiaceae</taxon>
        <taxon>Amycolatopsis</taxon>
    </lineage>
</organism>
<sequence>MTDVSSLADELVDTLFHAEPLWPAVLGFEQPRPGVGELSAQAEAALRADLAALRARAEAIAPEGLAAQDRITRDVAIAMAGVGIDDIDSRFIEFAVSDLFVSPAADLLTRLPLLAVTGEDEGRAHLDRLASIPAYLEQALGRHRAGVAGGLVPVGHQVDAAVRRLDQYLAEPAADPLLRQEAPSAEFERRRAELLERVVRPAFQRYRDGVATEIAARGRPPDRPGACWLPDGERIYATLARARTSVEVDPARLHETGLRLVEDLAREYAEIGRRVFGTADIEEIFHRLRTDPALRWNDEQELLDGARAAISRAESAAPDWFRHIPPDPWVVRPVPEADGPNAPLAYYFWPSADGSRPGTYFANTYQVTERFRHTCEATAFHEVIPGHHFQSCIALRLHDLPLLRRVSSFPAYNEGWGLYTERLAREMDLYSDEVALLGMLSLDSLRAGRLVVDTGLHAKGWSREQAVDFLVRNTPLGRWRSSPRWIAISRGRGRRCRTWWAGWRSSGSGRRRNGRWARTSTSGTSTTSCSAVAPCRCRCSTAWCGNGYGGCERVRGHE</sequence>
<dbReference type="EMBL" id="VFML01000001">
    <property type="protein sequence ID" value="TQJ01880.1"/>
    <property type="molecule type" value="Genomic_DNA"/>
</dbReference>
<dbReference type="Proteomes" id="UP000320876">
    <property type="component" value="Unassembled WGS sequence"/>
</dbReference>
<name>A0A542DFN8_AMYCI</name>
<dbReference type="AlphaFoldDB" id="A0A542DFN8"/>
<proteinExistence type="predicted"/>
<evidence type="ECO:0000313" key="1">
    <source>
        <dbReference type="EMBL" id="TQJ01880.1"/>
    </source>
</evidence>
<accession>A0A542DFN8</accession>
<protein>
    <submittedName>
        <fullName evidence="1">Uncharacterized protein (DUF885 family)</fullName>
    </submittedName>
</protein>
<dbReference type="PANTHER" id="PTHR33361:SF2">
    <property type="entry name" value="DUF885 DOMAIN-CONTAINING PROTEIN"/>
    <property type="match status" value="1"/>
</dbReference>